<keyword evidence="4" id="KW-1185">Reference proteome</keyword>
<organism evidence="3 4">
    <name type="scientific">Actinomadura vinacea</name>
    <dbReference type="NCBI Taxonomy" id="115336"/>
    <lineage>
        <taxon>Bacteria</taxon>
        <taxon>Bacillati</taxon>
        <taxon>Actinomycetota</taxon>
        <taxon>Actinomycetes</taxon>
        <taxon>Streptosporangiales</taxon>
        <taxon>Thermomonosporaceae</taxon>
        <taxon>Actinomadura</taxon>
    </lineage>
</organism>
<feature type="region of interest" description="Disordered" evidence="1">
    <location>
        <begin position="173"/>
        <end position="192"/>
    </location>
</feature>
<feature type="compositionally biased region" description="Basic residues" evidence="1">
    <location>
        <begin position="128"/>
        <end position="144"/>
    </location>
</feature>
<keyword evidence="2" id="KW-1133">Transmembrane helix</keyword>
<protein>
    <recommendedName>
        <fullName evidence="5">Ricin B lectin domain-containing protein</fullName>
    </recommendedName>
</protein>
<evidence type="ECO:0000256" key="1">
    <source>
        <dbReference type="SAM" id="MobiDB-lite"/>
    </source>
</evidence>
<gene>
    <name evidence="3" type="ORF">GCM10010191_09440</name>
</gene>
<dbReference type="Gene3D" id="2.80.10.50">
    <property type="match status" value="1"/>
</dbReference>
<reference evidence="4" key="1">
    <citation type="journal article" date="2019" name="Int. J. Syst. Evol. Microbiol.">
        <title>The Global Catalogue of Microorganisms (GCM) 10K type strain sequencing project: providing services to taxonomists for standard genome sequencing and annotation.</title>
        <authorList>
            <consortium name="The Broad Institute Genomics Platform"/>
            <consortium name="The Broad Institute Genome Sequencing Center for Infectious Disease"/>
            <person name="Wu L."/>
            <person name="Ma J."/>
        </authorList>
    </citation>
    <scope>NUCLEOTIDE SEQUENCE [LARGE SCALE GENOMIC DNA]</scope>
    <source>
        <strain evidence="4">JCM 3325</strain>
    </source>
</reference>
<dbReference type="InterPro" id="IPR035992">
    <property type="entry name" value="Ricin_B-like_lectins"/>
</dbReference>
<feature type="region of interest" description="Disordered" evidence="1">
    <location>
        <begin position="91"/>
        <end position="145"/>
    </location>
</feature>
<name>A0ABP5VI84_9ACTN</name>
<proteinExistence type="predicted"/>
<evidence type="ECO:0000256" key="2">
    <source>
        <dbReference type="SAM" id="Phobius"/>
    </source>
</evidence>
<dbReference type="SUPFAM" id="SSF50370">
    <property type="entry name" value="Ricin B-like lectins"/>
    <property type="match status" value="1"/>
</dbReference>
<keyword evidence="2" id="KW-0472">Membrane</keyword>
<dbReference type="PROSITE" id="PS50231">
    <property type="entry name" value="RICIN_B_LECTIN"/>
    <property type="match status" value="1"/>
</dbReference>
<evidence type="ECO:0000313" key="4">
    <source>
        <dbReference type="Proteomes" id="UP001501231"/>
    </source>
</evidence>
<evidence type="ECO:0008006" key="5">
    <source>
        <dbReference type="Google" id="ProtNLM"/>
    </source>
</evidence>
<accession>A0ABP5VI84</accession>
<evidence type="ECO:0000313" key="3">
    <source>
        <dbReference type="EMBL" id="GAA2403910.1"/>
    </source>
</evidence>
<sequence>MPTRRAVPQPDDVRTPAEFVALMRQLQHWSGLSLEELEARTANIHALPPDGLAGMLDGGTLPSPDLVSAFISACGCVPEIQAEWLRVHTRVASPSPDSEPRPPAKPAAASEPTVPPPPDKTQPEEQAKRRRPRHRKSSAKRTRRSLSPLVAAPAFITVAVIGVAMFTALDDDSGKNENKHSGELSASAPPTTGWYFVQPETAVSAGNCLTILPDDQFAPTLSQDKCDDEDRLQRIRLETHSNGTYVVQARTNKDQLWCLTLDTPNDGARLHLSVCDSGNKWQRFNLERTKPQAQTTAQQGTSQPTPLYNLQSAQTRRNEMCVGIDSSHPGTIHAVHTTCTKTTIWGYTFVPTMAPAGT</sequence>
<feature type="compositionally biased region" description="Basic and acidic residues" evidence="1">
    <location>
        <begin position="173"/>
        <end position="182"/>
    </location>
</feature>
<comment type="caution">
    <text evidence="3">The sequence shown here is derived from an EMBL/GenBank/DDBJ whole genome shotgun (WGS) entry which is preliminary data.</text>
</comment>
<feature type="transmembrane region" description="Helical" evidence="2">
    <location>
        <begin position="146"/>
        <end position="169"/>
    </location>
</feature>
<dbReference type="Proteomes" id="UP001501231">
    <property type="component" value="Unassembled WGS sequence"/>
</dbReference>
<keyword evidence="2" id="KW-0812">Transmembrane</keyword>
<dbReference type="EMBL" id="BAAARW010000003">
    <property type="protein sequence ID" value="GAA2403910.1"/>
    <property type="molecule type" value="Genomic_DNA"/>
</dbReference>